<sequence>VNNRERNYTPGKIARREREIEESIQRYLDALETADRTQSVELPAKTERLQSKIQKMRQRLQELKEIKAQLETQPDKQVSLTDPDARAMTTHSMKGTAMVGYNVQTVVDTEHHLIVAHEVTNTGSDRAQLGKMALAAREAMGVKQLQVLADRGYYSGPELKTCEDAGIAAYVPKPMTSNARAQGRFGKEDFIYIASADEYQCPAGQRAIHRFTTDEDGLQVRIYWSSACTSCSMRDKCTISDYRRIRRWEHESVMEAVQGRLERQPEAMRVRKSTVEHVFGTLKHWMGWTHFLMRRKVNVATEMSLHVLAYNLKRVISILGIAETIRAMKMVGA</sequence>
<accession>A0ABW0Q331</accession>
<evidence type="ECO:0000313" key="4">
    <source>
        <dbReference type="Proteomes" id="UP001596084"/>
    </source>
</evidence>
<dbReference type="EMBL" id="JBHSMX010000001">
    <property type="protein sequence ID" value="MFC5519299.1"/>
    <property type="molecule type" value="Genomic_DNA"/>
</dbReference>
<comment type="caution">
    <text evidence="3">The sequence shown here is derived from an EMBL/GenBank/DDBJ whole genome shotgun (WGS) entry which is preliminary data.</text>
</comment>
<evidence type="ECO:0000313" key="3">
    <source>
        <dbReference type="EMBL" id="MFC5519299.1"/>
    </source>
</evidence>
<dbReference type="InterPro" id="IPR002559">
    <property type="entry name" value="Transposase_11"/>
</dbReference>
<reference evidence="4" key="1">
    <citation type="journal article" date="2019" name="Int. J. Syst. Evol. Microbiol.">
        <title>The Global Catalogue of Microorganisms (GCM) 10K type strain sequencing project: providing services to taxonomists for standard genome sequencing and annotation.</title>
        <authorList>
            <consortium name="The Broad Institute Genomics Platform"/>
            <consortium name="The Broad Institute Genome Sequencing Center for Infectious Disease"/>
            <person name="Wu L."/>
            <person name="Ma J."/>
        </authorList>
    </citation>
    <scope>NUCLEOTIDE SEQUENCE [LARGE SCALE GENOMIC DNA]</scope>
    <source>
        <strain evidence="4">CGMCC 4.7277</strain>
    </source>
</reference>
<gene>
    <name evidence="3" type="ORF">ACFPP7_00005</name>
</gene>
<dbReference type="NCBIfam" id="NF033551">
    <property type="entry name" value="transpos_IS1182"/>
    <property type="match status" value="1"/>
</dbReference>
<proteinExistence type="predicted"/>
<evidence type="ECO:0000256" key="1">
    <source>
        <dbReference type="SAM" id="Coils"/>
    </source>
</evidence>
<organism evidence="3 4">
    <name type="scientific">Polaromonas jejuensis</name>
    <dbReference type="NCBI Taxonomy" id="457502"/>
    <lineage>
        <taxon>Bacteria</taxon>
        <taxon>Pseudomonadati</taxon>
        <taxon>Pseudomonadota</taxon>
        <taxon>Betaproteobacteria</taxon>
        <taxon>Burkholderiales</taxon>
        <taxon>Comamonadaceae</taxon>
        <taxon>Polaromonas</taxon>
    </lineage>
</organism>
<feature type="domain" description="Transposase IS4-like" evidence="2">
    <location>
        <begin position="89"/>
        <end position="312"/>
    </location>
</feature>
<dbReference type="RefSeq" id="WP_377371670.1">
    <property type="nucleotide sequence ID" value="NZ_JBHSMX010000001.1"/>
</dbReference>
<dbReference type="InterPro" id="IPR047629">
    <property type="entry name" value="IS1182_transpos"/>
</dbReference>
<dbReference type="PANTHER" id="PTHR33408">
    <property type="entry name" value="TRANSPOSASE"/>
    <property type="match status" value="1"/>
</dbReference>
<dbReference type="Pfam" id="PF01609">
    <property type="entry name" value="DDE_Tnp_1"/>
    <property type="match status" value="1"/>
</dbReference>
<evidence type="ECO:0000259" key="2">
    <source>
        <dbReference type="Pfam" id="PF01609"/>
    </source>
</evidence>
<protein>
    <submittedName>
        <fullName evidence="3">IS1182 family transposase</fullName>
    </submittedName>
</protein>
<feature type="coiled-coil region" evidence="1">
    <location>
        <begin position="46"/>
        <end position="73"/>
    </location>
</feature>
<name>A0ABW0Q331_9BURK</name>
<keyword evidence="1" id="KW-0175">Coiled coil</keyword>
<dbReference type="Proteomes" id="UP001596084">
    <property type="component" value="Unassembled WGS sequence"/>
</dbReference>
<keyword evidence="4" id="KW-1185">Reference proteome</keyword>
<feature type="non-terminal residue" evidence="3">
    <location>
        <position position="1"/>
    </location>
</feature>